<sequence>MIKIATIKDFTVLRPTVAIVIFCCFFTLPSFCPSLATPKTNTPRTLLHLSFALCLLFPPRFIYSLITSKLRFSQVSVIPSVCHPKRLSSLGSSSDDSCIMSSIMLSKLLGKRKASTNLKCDGLRPEPCALCKAMGKSAVDCREVPEEQVELAEQTLRKVRARTIGWQIDVVALDKAIRRYDPRPAKSPSYTGSSSPSSRSSSDLSFVTGSGSSCGRSCGSSWDLACDLDWVPGSGSSSDSDSDSSSGSSCGLDAENPTVAAQQSSRGLSTSSDNPVTSEPTTSCMQPLSYGELIGSHDTSFDPELAPLIVSTVPSESSYAKDGDLIGAPIWRSPEAQLRLSWDTSTDIWSFGALLTTLLYGDNFFIFKPDVPADDDQYELAILQKQCEFFGPFPLTYRELCSPETLNILVHVMQSIPPEKKKPFTQITEWEISADDKEFVLKIMKLDPRDRPSAAELLQDKWFHGA</sequence>
<feature type="compositionally biased region" description="Low complexity" evidence="4">
    <location>
        <begin position="233"/>
        <end position="249"/>
    </location>
</feature>
<keyword evidence="5" id="KW-0472">Membrane</keyword>
<feature type="region of interest" description="Disordered" evidence="4">
    <location>
        <begin position="233"/>
        <end position="289"/>
    </location>
</feature>
<dbReference type="GO" id="GO:0005524">
    <property type="term" value="F:ATP binding"/>
    <property type="evidence" value="ECO:0007669"/>
    <property type="project" value="UniProtKB-KW"/>
</dbReference>
<dbReference type="SMART" id="SM00220">
    <property type="entry name" value="S_TKc"/>
    <property type="match status" value="1"/>
</dbReference>
<evidence type="ECO:0000256" key="1">
    <source>
        <dbReference type="ARBA" id="ARBA00022527"/>
    </source>
</evidence>
<dbReference type="PROSITE" id="PS50011">
    <property type="entry name" value="PROTEIN_KINASE_DOM"/>
    <property type="match status" value="1"/>
</dbReference>
<evidence type="ECO:0000256" key="4">
    <source>
        <dbReference type="SAM" id="MobiDB-lite"/>
    </source>
</evidence>
<evidence type="ECO:0000259" key="6">
    <source>
        <dbReference type="PROSITE" id="PS50011"/>
    </source>
</evidence>
<keyword evidence="5" id="KW-0812">Transmembrane</keyword>
<dbReference type="EMBL" id="CP055898">
    <property type="protein sequence ID" value="QKX54789.1"/>
    <property type="molecule type" value="Genomic_DNA"/>
</dbReference>
<keyword evidence="1" id="KW-0808">Transferase</keyword>
<dbReference type="OrthoDB" id="5979581at2759"/>
<evidence type="ECO:0000256" key="5">
    <source>
        <dbReference type="SAM" id="Phobius"/>
    </source>
</evidence>
<feature type="compositionally biased region" description="Polar residues" evidence="4">
    <location>
        <begin position="259"/>
        <end position="286"/>
    </location>
</feature>
<name>A0A7H8QLH7_TALRU</name>
<evidence type="ECO:0000313" key="7">
    <source>
        <dbReference type="EMBL" id="QKX54789.1"/>
    </source>
</evidence>
<dbReference type="InterPro" id="IPR000719">
    <property type="entry name" value="Prot_kinase_dom"/>
</dbReference>
<reference evidence="8" key="1">
    <citation type="submission" date="2020-06" db="EMBL/GenBank/DDBJ databases">
        <title>A chromosome-scale genome assembly of Talaromyces rugulosus W13939.</title>
        <authorList>
            <person name="Wang B."/>
            <person name="Guo L."/>
            <person name="Ye K."/>
            <person name="Wang L."/>
        </authorList>
    </citation>
    <scope>NUCLEOTIDE SEQUENCE [LARGE SCALE GENOMIC DNA]</scope>
    <source>
        <strain evidence="8">W13939</strain>
    </source>
</reference>
<dbReference type="RefSeq" id="XP_035340968.1">
    <property type="nucleotide sequence ID" value="XM_035485075.1"/>
</dbReference>
<dbReference type="KEGG" id="trg:TRUGW13939_01878"/>
<feature type="region of interest" description="Disordered" evidence="4">
    <location>
        <begin position="181"/>
        <end position="204"/>
    </location>
</feature>
<feature type="domain" description="Protein kinase" evidence="6">
    <location>
        <begin position="84"/>
        <end position="463"/>
    </location>
</feature>
<keyword evidence="1" id="KW-0418">Kinase</keyword>
<proteinExistence type="predicted"/>
<keyword evidence="1" id="KW-0723">Serine/threonine-protein kinase</keyword>
<organism evidence="7 8">
    <name type="scientific">Talaromyces rugulosus</name>
    <name type="common">Penicillium rugulosum</name>
    <dbReference type="NCBI Taxonomy" id="121627"/>
    <lineage>
        <taxon>Eukaryota</taxon>
        <taxon>Fungi</taxon>
        <taxon>Dikarya</taxon>
        <taxon>Ascomycota</taxon>
        <taxon>Pezizomycotina</taxon>
        <taxon>Eurotiomycetes</taxon>
        <taxon>Eurotiomycetidae</taxon>
        <taxon>Eurotiales</taxon>
        <taxon>Trichocomaceae</taxon>
        <taxon>Talaromyces</taxon>
        <taxon>Talaromyces sect. Islandici</taxon>
    </lineage>
</organism>
<feature type="compositionally biased region" description="Low complexity" evidence="4">
    <location>
        <begin position="186"/>
        <end position="204"/>
    </location>
</feature>
<accession>A0A7H8QLH7</accession>
<protein>
    <recommendedName>
        <fullName evidence="6">Protein kinase domain-containing protein</fullName>
    </recommendedName>
</protein>
<dbReference type="GO" id="GO:0004674">
    <property type="term" value="F:protein serine/threonine kinase activity"/>
    <property type="evidence" value="ECO:0007669"/>
    <property type="project" value="UniProtKB-KW"/>
</dbReference>
<dbReference type="Proteomes" id="UP000509510">
    <property type="component" value="Chromosome I"/>
</dbReference>
<evidence type="ECO:0000256" key="3">
    <source>
        <dbReference type="ARBA" id="ARBA00022840"/>
    </source>
</evidence>
<dbReference type="InterPro" id="IPR050117">
    <property type="entry name" value="MAPK"/>
</dbReference>
<dbReference type="InterPro" id="IPR011009">
    <property type="entry name" value="Kinase-like_dom_sf"/>
</dbReference>
<feature type="transmembrane region" description="Helical" evidence="5">
    <location>
        <begin position="46"/>
        <end position="66"/>
    </location>
</feature>
<evidence type="ECO:0000256" key="2">
    <source>
        <dbReference type="ARBA" id="ARBA00022741"/>
    </source>
</evidence>
<keyword evidence="2" id="KW-0547">Nucleotide-binding</keyword>
<keyword evidence="5" id="KW-1133">Transmembrane helix</keyword>
<dbReference type="Gene3D" id="1.10.510.10">
    <property type="entry name" value="Transferase(Phosphotransferase) domain 1"/>
    <property type="match status" value="1"/>
</dbReference>
<gene>
    <name evidence="7" type="ORF">TRUGW13939_01878</name>
</gene>
<dbReference type="GeneID" id="55989388"/>
<keyword evidence="8" id="KW-1185">Reference proteome</keyword>
<dbReference type="SUPFAM" id="SSF56112">
    <property type="entry name" value="Protein kinase-like (PK-like)"/>
    <property type="match status" value="1"/>
</dbReference>
<dbReference type="PANTHER" id="PTHR24055">
    <property type="entry name" value="MITOGEN-ACTIVATED PROTEIN KINASE"/>
    <property type="match status" value="1"/>
</dbReference>
<keyword evidence="3" id="KW-0067">ATP-binding</keyword>
<dbReference type="AlphaFoldDB" id="A0A7H8QLH7"/>
<evidence type="ECO:0000313" key="8">
    <source>
        <dbReference type="Proteomes" id="UP000509510"/>
    </source>
</evidence>
<dbReference type="Pfam" id="PF00069">
    <property type="entry name" value="Pkinase"/>
    <property type="match status" value="1"/>
</dbReference>